<sequence length="82" mass="9271">MLFGLHWVGENFTVEIVIVARPLQMQLQNYSKALANLDYQIRHYATALANLDDTIRHCLYTNGKVPSSPNNLNSSNVVPAWL</sequence>
<accession>A0A1Q9CIL6</accession>
<gene>
    <name evidence="1" type="ORF">AK812_SmicGene36575</name>
</gene>
<evidence type="ECO:0000313" key="2">
    <source>
        <dbReference type="Proteomes" id="UP000186817"/>
    </source>
</evidence>
<protein>
    <submittedName>
        <fullName evidence="1">Uncharacterized protein</fullName>
    </submittedName>
</protein>
<name>A0A1Q9CIL6_SYMMI</name>
<comment type="caution">
    <text evidence="1">The sequence shown here is derived from an EMBL/GenBank/DDBJ whole genome shotgun (WGS) entry which is preliminary data.</text>
</comment>
<proteinExistence type="predicted"/>
<reference evidence="1 2" key="1">
    <citation type="submission" date="2016-02" db="EMBL/GenBank/DDBJ databases">
        <title>Genome analysis of coral dinoflagellate symbionts highlights evolutionary adaptations to a symbiotic lifestyle.</title>
        <authorList>
            <person name="Aranda M."/>
            <person name="Li Y."/>
            <person name="Liew Y.J."/>
            <person name="Baumgarten S."/>
            <person name="Simakov O."/>
            <person name="Wilson M."/>
            <person name="Piel J."/>
            <person name="Ashoor H."/>
            <person name="Bougouffa S."/>
            <person name="Bajic V.B."/>
            <person name="Ryu T."/>
            <person name="Ravasi T."/>
            <person name="Bayer T."/>
            <person name="Micklem G."/>
            <person name="Kim H."/>
            <person name="Bhak J."/>
            <person name="Lajeunesse T.C."/>
            <person name="Voolstra C.R."/>
        </authorList>
    </citation>
    <scope>NUCLEOTIDE SEQUENCE [LARGE SCALE GENOMIC DNA]</scope>
    <source>
        <strain evidence="1 2">CCMP2467</strain>
    </source>
</reference>
<organism evidence="1 2">
    <name type="scientific">Symbiodinium microadriaticum</name>
    <name type="common">Dinoflagellate</name>
    <name type="synonym">Zooxanthella microadriatica</name>
    <dbReference type="NCBI Taxonomy" id="2951"/>
    <lineage>
        <taxon>Eukaryota</taxon>
        <taxon>Sar</taxon>
        <taxon>Alveolata</taxon>
        <taxon>Dinophyceae</taxon>
        <taxon>Suessiales</taxon>
        <taxon>Symbiodiniaceae</taxon>
        <taxon>Symbiodinium</taxon>
    </lineage>
</organism>
<dbReference type="EMBL" id="LSRX01001170">
    <property type="protein sequence ID" value="OLP82736.1"/>
    <property type="molecule type" value="Genomic_DNA"/>
</dbReference>
<evidence type="ECO:0000313" key="1">
    <source>
        <dbReference type="EMBL" id="OLP82736.1"/>
    </source>
</evidence>
<keyword evidence="2" id="KW-1185">Reference proteome</keyword>
<dbReference type="Proteomes" id="UP000186817">
    <property type="component" value="Unassembled WGS sequence"/>
</dbReference>
<dbReference type="AlphaFoldDB" id="A0A1Q9CIL6"/>
<dbReference type="OrthoDB" id="10296012at2759"/>